<protein>
    <recommendedName>
        <fullName evidence="4 12">Enolase</fullName>
        <ecNumber evidence="3 12">4.2.1.11</ecNumber>
    </recommendedName>
    <alternativeName>
        <fullName evidence="12">2-phospho-D-glycerate hydro-lyase</fullName>
    </alternativeName>
    <alternativeName>
        <fullName evidence="12">2-phosphoglycerate dehydratase</fullName>
    </alternativeName>
</protein>
<dbReference type="SUPFAM" id="SSF54826">
    <property type="entry name" value="Enolase N-terminal domain-like"/>
    <property type="match status" value="1"/>
</dbReference>
<dbReference type="GO" id="GO:0005576">
    <property type="term" value="C:extracellular region"/>
    <property type="evidence" value="ECO:0007669"/>
    <property type="project" value="UniProtKB-SubCell"/>
</dbReference>
<feature type="domain" description="Enolase N-terminal" evidence="17">
    <location>
        <begin position="7"/>
        <end position="137"/>
    </location>
</feature>
<evidence type="ECO:0000313" key="18">
    <source>
        <dbReference type="EMBL" id="HIQ79100.1"/>
    </source>
</evidence>
<evidence type="ECO:0000256" key="6">
    <source>
        <dbReference type="ARBA" id="ARBA00022525"/>
    </source>
</evidence>
<comment type="similarity">
    <text evidence="2 12">Belongs to the enolase family.</text>
</comment>
<keyword evidence="9 12" id="KW-0324">Glycolysis</keyword>
<proteinExistence type="inferred from homology"/>
<dbReference type="InterPro" id="IPR000941">
    <property type="entry name" value="Enolase"/>
</dbReference>
<dbReference type="InterPro" id="IPR020810">
    <property type="entry name" value="Enolase_C"/>
</dbReference>
<dbReference type="Gene3D" id="3.20.20.120">
    <property type="entry name" value="Enolase-like C-terminal domain"/>
    <property type="match status" value="1"/>
</dbReference>
<feature type="binding site" evidence="14">
    <location>
        <position position="318"/>
    </location>
    <ligand>
        <name>substrate</name>
    </ligand>
</feature>
<comment type="cofactor">
    <cofactor evidence="12">
        <name>Mg(2+)</name>
        <dbReference type="ChEBI" id="CHEBI:18420"/>
    </cofactor>
    <text evidence="12">Binds a second Mg(2+) ion via substrate during catalysis.</text>
</comment>
<evidence type="ECO:0000256" key="15">
    <source>
        <dbReference type="PIRSR" id="PIRSR001400-3"/>
    </source>
</evidence>
<evidence type="ECO:0000256" key="8">
    <source>
        <dbReference type="ARBA" id="ARBA00022842"/>
    </source>
</evidence>
<dbReference type="GO" id="GO:0004634">
    <property type="term" value="F:phosphopyruvate hydratase activity"/>
    <property type="evidence" value="ECO:0007669"/>
    <property type="project" value="UniProtKB-UniRule"/>
</dbReference>
<dbReference type="InterPro" id="IPR020811">
    <property type="entry name" value="Enolase_N"/>
</dbReference>
<dbReference type="FunFam" id="3.30.390.10:FF:000001">
    <property type="entry name" value="Enolase"/>
    <property type="match status" value="1"/>
</dbReference>
<keyword evidence="8 12" id="KW-0460">Magnesium</keyword>
<dbReference type="InterPro" id="IPR029017">
    <property type="entry name" value="Enolase-like_N"/>
</dbReference>
<dbReference type="PANTHER" id="PTHR11902">
    <property type="entry name" value="ENOLASE"/>
    <property type="match status" value="1"/>
</dbReference>
<evidence type="ECO:0000256" key="12">
    <source>
        <dbReference type="HAMAP-Rule" id="MF_00318"/>
    </source>
</evidence>
<evidence type="ECO:0000256" key="13">
    <source>
        <dbReference type="PIRSR" id="PIRSR001400-1"/>
    </source>
</evidence>
<dbReference type="SFLD" id="SFLDG00178">
    <property type="entry name" value="enolase"/>
    <property type="match status" value="1"/>
</dbReference>
<dbReference type="GO" id="GO:0000015">
    <property type="term" value="C:phosphopyruvate hydratase complex"/>
    <property type="evidence" value="ECO:0007669"/>
    <property type="project" value="InterPro"/>
</dbReference>
<feature type="binding site" evidence="14">
    <location>
        <position position="158"/>
    </location>
    <ligand>
        <name>substrate</name>
    </ligand>
</feature>
<comment type="pathway">
    <text evidence="1 12">Carbohydrate degradation; glycolysis; pyruvate from D-glyceraldehyde 3-phosphate: step 4/5.</text>
</comment>
<dbReference type="Gene3D" id="3.30.390.10">
    <property type="entry name" value="Enolase-like, N-terminal domain"/>
    <property type="match status" value="1"/>
</dbReference>
<evidence type="ECO:0000256" key="5">
    <source>
        <dbReference type="ARBA" id="ARBA00022490"/>
    </source>
</evidence>
<dbReference type="PRINTS" id="PR00148">
    <property type="entry name" value="ENOLASE"/>
</dbReference>
<dbReference type="SFLD" id="SFLDS00001">
    <property type="entry name" value="Enolase"/>
    <property type="match status" value="1"/>
</dbReference>
<organism evidence="18 19">
    <name type="scientific">Candidatus Scatomorpha intestinavium</name>
    <dbReference type="NCBI Taxonomy" id="2840922"/>
    <lineage>
        <taxon>Bacteria</taxon>
        <taxon>Bacillati</taxon>
        <taxon>Bacillota</taxon>
        <taxon>Clostridia</taxon>
        <taxon>Eubacteriales</taxon>
        <taxon>Candidatus Scatomorpha</taxon>
    </lineage>
</organism>
<dbReference type="PANTHER" id="PTHR11902:SF1">
    <property type="entry name" value="ENOLASE"/>
    <property type="match status" value="1"/>
</dbReference>
<comment type="function">
    <text evidence="12">Catalyzes the reversible conversion of 2-phosphoglycerate (2-PG) into phosphoenolpyruvate (PEP). It is essential for the degradation of carbohydrates via glycolysis.</text>
</comment>
<feature type="binding site" evidence="12 15">
    <location>
        <position position="291"/>
    </location>
    <ligand>
        <name>Mg(2+)</name>
        <dbReference type="ChEBI" id="CHEBI:18420"/>
    </ligand>
</feature>
<evidence type="ECO:0000256" key="2">
    <source>
        <dbReference type="ARBA" id="ARBA00009604"/>
    </source>
</evidence>
<evidence type="ECO:0000313" key="19">
    <source>
        <dbReference type="Proteomes" id="UP000824262"/>
    </source>
</evidence>
<evidence type="ECO:0000256" key="7">
    <source>
        <dbReference type="ARBA" id="ARBA00022723"/>
    </source>
</evidence>
<accession>A0A9D1CU49</accession>
<comment type="cofactor">
    <cofactor evidence="15">
        <name>Mg(2+)</name>
        <dbReference type="ChEBI" id="CHEBI:18420"/>
    </cofactor>
    <text evidence="15">Mg(2+) is required for catalysis and for stabilizing the dimer.</text>
</comment>
<evidence type="ECO:0000256" key="11">
    <source>
        <dbReference type="ARBA" id="ARBA00048951"/>
    </source>
</evidence>
<comment type="caution">
    <text evidence="18">The sequence shown here is derived from an EMBL/GenBank/DDBJ whole genome shotgun (WGS) entry which is preliminary data.</text>
</comment>
<dbReference type="HAMAP" id="MF_00318">
    <property type="entry name" value="Enolase"/>
    <property type="match status" value="1"/>
</dbReference>
<keyword evidence="6 12" id="KW-0964">Secreted</keyword>
<keyword evidence="5 12" id="KW-0963">Cytoplasm</keyword>
<dbReference type="SMART" id="SM01193">
    <property type="entry name" value="Enolase_N"/>
    <property type="match status" value="1"/>
</dbReference>
<name>A0A9D1CU49_9FIRM</name>
<dbReference type="CDD" id="cd03313">
    <property type="entry name" value="enolase"/>
    <property type="match status" value="1"/>
</dbReference>
<dbReference type="InterPro" id="IPR036849">
    <property type="entry name" value="Enolase-like_C_sf"/>
</dbReference>
<dbReference type="PIRSF" id="PIRSF001400">
    <property type="entry name" value="Enolase"/>
    <property type="match status" value="1"/>
</dbReference>
<feature type="domain" description="Enolase C-terminal TIM barrel" evidence="16">
    <location>
        <begin position="142"/>
        <end position="431"/>
    </location>
</feature>
<feature type="binding site" evidence="12">
    <location>
        <position position="166"/>
    </location>
    <ligand>
        <name>(2R)-2-phosphoglycerate</name>
        <dbReference type="ChEBI" id="CHEBI:58289"/>
    </ligand>
</feature>
<dbReference type="PROSITE" id="PS00164">
    <property type="entry name" value="ENOLASE"/>
    <property type="match status" value="1"/>
</dbReference>
<dbReference type="AlphaFoldDB" id="A0A9D1CU49"/>
<feature type="active site" description="Proton acceptor" evidence="12 13">
    <location>
        <position position="343"/>
    </location>
</feature>
<reference evidence="18" key="2">
    <citation type="journal article" date="2021" name="PeerJ">
        <title>Extensive microbial diversity within the chicken gut microbiome revealed by metagenomics and culture.</title>
        <authorList>
            <person name="Gilroy R."/>
            <person name="Ravi A."/>
            <person name="Getino M."/>
            <person name="Pursley I."/>
            <person name="Horton D.L."/>
            <person name="Alikhan N.F."/>
            <person name="Baker D."/>
            <person name="Gharbi K."/>
            <person name="Hall N."/>
            <person name="Watson M."/>
            <person name="Adriaenssens E.M."/>
            <person name="Foster-Nyarko E."/>
            <person name="Jarju S."/>
            <person name="Secka A."/>
            <person name="Antonio M."/>
            <person name="Oren A."/>
            <person name="Chaudhuri R.R."/>
            <person name="La Ragione R."/>
            <person name="Hildebrand F."/>
            <person name="Pallen M.J."/>
        </authorList>
    </citation>
    <scope>NUCLEOTIDE SEQUENCE</scope>
    <source>
        <strain evidence="18">ChiBcolR7-354</strain>
    </source>
</reference>
<dbReference type="GO" id="GO:0000287">
    <property type="term" value="F:magnesium ion binding"/>
    <property type="evidence" value="ECO:0007669"/>
    <property type="project" value="UniProtKB-UniRule"/>
</dbReference>
<sequence>MKEYFEIVDVTGREIMDSRGNPTVEVEVTLDDGTVGRAAVPSGASTGVHEACELRDGDKSRYLGKGVTRAVENVNTEIAEALLGLNALDQPSIDKMLIELDGTPNKSRLGANAILGASLACARAAATALNMPLYNYIGGVNAKTLPVPMMNILNGGAHATNNVDIQEFMVLPVGAKSWKEALRMCSEVFHNLKSVLKENGTPAAGVGDEGGYAPNLKKDEDAFKCIVAAIEKSGYKPGEDFMLGIDAAVSDWYNADEGTYTLPKAKKTMTRQQMVNMWKKFADTYPIISMEDCMGEDDWEGWSMLTKALGDRVQLVGDDLFVTNVERVKTGLEKHVANSVLIKVNQIGTLTETLDTIQLANRHGYTTVVSHRSGETEDTTIADLVVGLNAGQIKTGAPSRTDRVCKYNQLLRIEEELFDVAQYAGKDAFFNLSK</sequence>
<feature type="binding site" evidence="12 15">
    <location>
        <position position="246"/>
    </location>
    <ligand>
        <name>Mg(2+)</name>
        <dbReference type="ChEBI" id="CHEBI:18420"/>
    </ligand>
</feature>
<dbReference type="SUPFAM" id="SSF51604">
    <property type="entry name" value="Enolase C-terminal domain-like"/>
    <property type="match status" value="1"/>
</dbReference>
<comment type="catalytic activity">
    <reaction evidence="11">
        <text>(2R)-2-phosphoglycerate = phosphoenolpyruvate + H2O</text>
        <dbReference type="Rhea" id="RHEA:10164"/>
        <dbReference type="ChEBI" id="CHEBI:15377"/>
        <dbReference type="ChEBI" id="CHEBI:58289"/>
        <dbReference type="ChEBI" id="CHEBI:58702"/>
        <dbReference type="EC" id="4.2.1.11"/>
    </reaction>
    <physiologicalReaction direction="left-to-right" evidence="11">
        <dbReference type="Rhea" id="RHEA:10165"/>
    </physiologicalReaction>
</comment>
<dbReference type="InterPro" id="IPR020809">
    <property type="entry name" value="Enolase_CS"/>
</dbReference>
<dbReference type="GO" id="GO:0009986">
    <property type="term" value="C:cell surface"/>
    <property type="evidence" value="ECO:0007669"/>
    <property type="project" value="UniProtKB-SubCell"/>
</dbReference>
<dbReference type="FunFam" id="3.20.20.120:FF:000001">
    <property type="entry name" value="Enolase"/>
    <property type="match status" value="1"/>
</dbReference>
<dbReference type="EMBL" id="DVGA01000077">
    <property type="protein sequence ID" value="HIQ79100.1"/>
    <property type="molecule type" value="Genomic_DNA"/>
</dbReference>
<feature type="binding site" evidence="12">
    <location>
        <position position="373"/>
    </location>
    <ligand>
        <name>(2R)-2-phosphoglycerate</name>
        <dbReference type="ChEBI" id="CHEBI:58289"/>
    </ligand>
</feature>
<evidence type="ECO:0000256" key="10">
    <source>
        <dbReference type="ARBA" id="ARBA00023239"/>
    </source>
</evidence>
<dbReference type="Pfam" id="PF00113">
    <property type="entry name" value="Enolase_C"/>
    <property type="match status" value="1"/>
</dbReference>
<feature type="binding site" evidence="12">
    <location>
        <position position="343"/>
    </location>
    <ligand>
        <name>(2R)-2-phosphoglycerate</name>
        <dbReference type="ChEBI" id="CHEBI:58289"/>
    </ligand>
</feature>
<evidence type="ECO:0000259" key="17">
    <source>
        <dbReference type="SMART" id="SM01193"/>
    </source>
</evidence>
<dbReference type="Pfam" id="PF03952">
    <property type="entry name" value="Enolase_N"/>
    <property type="match status" value="1"/>
</dbReference>
<reference evidence="18" key="1">
    <citation type="submission" date="2020-10" db="EMBL/GenBank/DDBJ databases">
        <authorList>
            <person name="Gilroy R."/>
        </authorList>
    </citation>
    <scope>NUCLEOTIDE SEQUENCE</scope>
    <source>
        <strain evidence="18">ChiBcolR7-354</strain>
    </source>
</reference>
<evidence type="ECO:0000259" key="16">
    <source>
        <dbReference type="SMART" id="SM01192"/>
    </source>
</evidence>
<dbReference type="EC" id="4.2.1.11" evidence="3 12"/>
<feature type="binding site" evidence="12">
    <location>
        <position position="372"/>
    </location>
    <ligand>
        <name>(2R)-2-phosphoglycerate</name>
        <dbReference type="ChEBI" id="CHEBI:58289"/>
    </ligand>
</feature>
<feature type="binding site" evidence="14">
    <location>
        <position position="167"/>
    </location>
    <ligand>
        <name>substrate</name>
    </ligand>
</feature>
<feature type="binding site" evidence="14">
    <location>
        <begin position="370"/>
        <end position="373"/>
    </location>
    <ligand>
        <name>substrate</name>
    </ligand>
</feature>
<feature type="binding site" evidence="12">
    <location>
        <position position="394"/>
    </location>
    <ligand>
        <name>(2R)-2-phosphoglycerate</name>
        <dbReference type="ChEBI" id="CHEBI:58289"/>
    </ligand>
</feature>
<dbReference type="SFLD" id="SFLDF00002">
    <property type="entry name" value="enolase"/>
    <property type="match status" value="1"/>
</dbReference>
<evidence type="ECO:0000256" key="3">
    <source>
        <dbReference type="ARBA" id="ARBA00012058"/>
    </source>
</evidence>
<dbReference type="Proteomes" id="UP000824262">
    <property type="component" value="Unassembled WGS sequence"/>
</dbReference>
<evidence type="ECO:0000256" key="9">
    <source>
        <dbReference type="ARBA" id="ARBA00023152"/>
    </source>
</evidence>
<dbReference type="GO" id="GO:0006096">
    <property type="term" value="P:glycolytic process"/>
    <property type="evidence" value="ECO:0007669"/>
    <property type="project" value="UniProtKB-UniRule"/>
</dbReference>
<evidence type="ECO:0000256" key="1">
    <source>
        <dbReference type="ARBA" id="ARBA00005031"/>
    </source>
</evidence>
<evidence type="ECO:0000256" key="14">
    <source>
        <dbReference type="PIRSR" id="PIRSR001400-2"/>
    </source>
</evidence>
<feature type="active site" description="Proton donor" evidence="12 13">
    <location>
        <position position="209"/>
    </location>
</feature>
<keyword evidence="7 12" id="KW-0479">Metal-binding</keyword>
<dbReference type="SMART" id="SM01192">
    <property type="entry name" value="Enolase_C"/>
    <property type="match status" value="1"/>
</dbReference>
<feature type="binding site" evidence="12 15">
    <location>
        <position position="318"/>
    </location>
    <ligand>
        <name>Mg(2+)</name>
        <dbReference type="ChEBI" id="CHEBI:18420"/>
    </ligand>
</feature>
<feature type="binding site" evidence="14">
    <location>
        <position position="291"/>
    </location>
    <ligand>
        <name>substrate</name>
    </ligand>
</feature>
<gene>
    <name evidence="12 18" type="primary">eno</name>
    <name evidence="18" type="ORF">IAB77_07565</name>
</gene>
<keyword evidence="10 12" id="KW-0456">Lyase</keyword>
<dbReference type="NCBIfam" id="TIGR01060">
    <property type="entry name" value="eno"/>
    <property type="match status" value="1"/>
</dbReference>
<feature type="binding site" evidence="14">
    <location>
        <position position="394"/>
    </location>
    <ligand>
        <name>substrate</name>
    </ligand>
</feature>
<evidence type="ECO:0000256" key="4">
    <source>
        <dbReference type="ARBA" id="ARBA00017068"/>
    </source>
</evidence>
<comment type="subcellular location">
    <subcellularLocation>
        <location evidence="12">Cytoplasm</location>
    </subcellularLocation>
    <subcellularLocation>
        <location evidence="12">Secreted</location>
    </subcellularLocation>
    <subcellularLocation>
        <location evidence="12">Cell surface</location>
    </subcellularLocation>
    <text evidence="12">Fractions of enolase are present in both the cytoplasm and on the cell surface.</text>
</comment>